<dbReference type="PANTHER" id="PTHR21534">
    <property type="entry name" value="KATANIN-INTERACTING PROTEIN"/>
    <property type="match status" value="1"/>
</dbReference>
<evidence type="ECO:0000313" key="3">
    <source>
        <dbReference type="Proteomes" id="UP000792457"/>
    </source>
</evidence>
<organism evidence="2 3">
    <name type="scientific">Ladona fulva</name>
    <name type="common">Scarce chaser dragonfly</name>
    <name type="synonym">Libellula fulva</name>
    <dbReference type="NCBI Taxonomy" id="123851"/>
    <lineage>
        <taxon>Eukaryota</taxon>
        <taxon>Metazoa</taxon>
        <taxon>Ecdysozoa</taxon>
        <taxon>Arthropoda</taxon>
        <taxon>Hexapoda</taxon>
        <taxon>Insecta</taxon>
        <taxon>Pterygota</taxon>
        <taxon>Palaeoptera</taxon>
        <taxon>Odonata</taxon>
        <taxon>Epiprocta</taxon>
        <taxon>Anisoptera</taxon>
        <taxon>Libelluloidea</taxon>
        <taxon>Libellulidae</taxon>
        <taxon>Ladona</taxon>
    </lineage>
</organism>
<reference evidence="2" key="2">
    <citation type="submission" date="2017-10" db="EMBL/GenBank/DDBJ databases">
        <title>Ladona fulva Genome sequencing and assembly.</title>
        <authorList>
            <person name="Murali S."/>
            <person name="Richards S."/>
            <person name="Bandaranaike D."/>
            <person name="Bellair M."/>
            <person name="Blankenburg K."/>
            <person name="Chao H."/>
            <person name="Dinh H."/>
            <person name="Doddapaneni H."/>
            <person name="Dugan-Rocha S."/>
            <person name="Elkadiri S."/>
            <person name="Gnanaolivu R."/>
            <person name="Hernandez B."/>
            <person name="Skinner E."/>
            <person name="Javaid M."/>
            <person name="Lee S."/>
            <person name="Li M."/>
            <person name="Ming W."/>
            <person name="Munidasa M."/>
            <person name="Muniz J."/>
            <person name="Nguyen L."/>
            <person name="Hughes D."/>
            <person name="Osuji N."/>
            <person name="Pu L.-L."/>
            <person name="Puazo M."/>
            <person name="Qu C."/>
            <person name="Quiroz J."/>
            <person name="Raj R."/>
            <person name="Weissenberger G."/>
            <person name="Xin Y."/>
            <person name="Zou X."/>
            <person name="Han Y."/>
            <person name="Worley K."/>
            <person name="Muzny D."/>
            <person name="Gibbs R."/>
        </authorList>
    </citation>
    <scope>NUCLEOTIDE SEQUENCE</scope>
    <source>
        <strain evidence="2">Sampled in the wild</strain>
    </source>
</reference>
<dbReference type="Proteomes" id="UP000792457">
    <property type="component" value="Unassembled WGS sequence"/>
</dbReference>
<feature type="domain" description="KATNIP" evidence="1">
    <location>
        <begin position="376"/>
        <end position="710"/>
    </location>
</feature>
<evidence type="ECO:0000259" key="1">
    <source>
        <dbReference type="Pfam" id="PF14652"/>
    </source>
</evidence>
<dbReference type="Pfam" id="PF14652">
    <property type="entry name" value="DUF4457"/>
    <property type="match status" value="1"/>
</dbReference>
<proteinExistence type="predicted"/>
<dbReference type="OrthoDB" id="304622at2759"/>
<protein>
    <recommendedName>
        <fullName evidence="1">KATNIP domain-containing protein</fullName>
    </recommendedName>
</protein>
<dbReference type="EMBL" id="KZ308556">
    <property type="protein sequence ID" value="KAG8231474.1"/>
    <property type="molecule type" value="Genomic_DNA"/>
</dbReference>
<dbReference type="PANTHER" id="PTHR21534:SF0">
    <property type="entry name" value="KATANIN-INTERACTING PROTEIN"/>
    <property type="match status" value="1"/>
</dbReference>
<comment type="caution">
    <text evidence="2">The sequence shown here is derived from an EMBL/GenBank/DDBJ whole genome shotgun (WGS) entry which is preliminary data.</text>
</comment>
<name>A0A8K0KAC4_LADFU</name>
<evidence type="ECO:0000313" key="2">
    <source>
        <dbReference type="EMBL" id="KAG8231474.1"/>
    </source>
</evidence>
<dbReference type="AlphaFoldDB" id="A0A8K0KAC4"/>
<sequence>MKMTEFVCKIPAWLEEMNSNPDKCIPSCFKPPNLQPEDVEDTSLDSGNVQKLERSISALSFDELTCSSSQNYSVKDNDYSSKTKFPRHGRRAVSCHLGKYKRKKDITDSFVPVGFVDNNFILKICNRNHSENAINSINDQCSLPYLNGKNENYNSFEELFNPQSSFDSKKEEKKIDGYIHAHFQIWTNLQEASVSLEYFYDPESVENLINGMNRTQDDLHLWLAPYTFGKETYIEIFFEEKVQIAMIRIWNYNKSRIHSYRGVRDIELILDGTKVFHGEIARASGSLFGGMESFGDIILFTTDENILELTSKNDYAFFLVNDVSTHVSERFLEERPLTTHTEVPQESANLENLPELVNLGTTSSMISKVKEMKLKICLNGIEIISANGKKISIHPNSVKCSKSDDVFKLVNGINCTDNKTLMWCKPYFKGEAVSIEIFLPPETPVRGIRIWNYNESLDLASCGVKLCSIHLNEKTITPPNEHLLLRRAPGHCHYDFFQEYIFHVKTGPVVTASSGSEKIGCSEEIYRRPLNELTLPQVAQDELLGFENENLTGSVICSKLFETSYEEYEPPSMPKGFVYQIVLLSTWGDFYYIGLTGIELLDEFGRKIDLCEKNITAYPHSVNILDGINNDIRTPDKLIDGCNDISDGRHMWIAPILPDVINKVFIIFDNPVTVSKILIWNYRKMPSRGAKEFAVLVDDLLVYNGQINKASIETHSDVPHKVVCFGKDENLDSEQKLLHEYVLLAT</sequence>
<dbReference type="InterPro" id="IPR026704">
    <property type="entry name" value="KATNIP"/>
</dbReference>
<dbReference type="InterPro" id="IPR027859">
    <property type="entry name" value="KATNIP_dom"/>
</dbReference>
<gene>
    <name evidence="2" type="ORF">J437_LFUL000191</name>
</gene>
<accession>A0A8K0KAC4</accession>
<reference evidence="2" key="1">
    <citation type="submission" date="2013-04" db="EMBL/GenBank/DDBJ databases">
        <authorList>
            <person name="Qu J."/>
            <person name="Murali S.C."/>
            <person name="Bandaranaike D."/>
            <person name="Bellair M."/>
            <person name="Blankenburg K."/>
            <person name="Chao H."/>
            <person name="Dinh H."/>
            <person name="Doddapaneni H."/>
            <person name="Downs B."/>
            <person name="Dugan-Rocha S."/>
            <person name="Elkadiri S."/>
            <person name="Gnanaolivu R.D."/>
            <person name="Hernandez B."/>
            <person name="Javaid M."/>
            <person name="Jayaseelan J.C."/>
            <person name="Lee S."/>
            <person name="Li M."/>
            <person name="Ming W."/>
            <person name="Munidasa M."/>
            <person name="Muniz J."/>
            <person name="Nguyen L."/>
            <person name="Ongeri F."/>
            <person name="Osuji N."/>
            <person name="Pu L.-L."/>
            <person name="Puazo M."/>
            <person name="Qu C."/>
            <person name="Quiroz J."/>
            <person name="Raj R."/>
            <person name="Weissenberger G."/>
            <person name="Xin Y."/>
            <person name="Zou X."/>
            <person name="Han Y."/>
            <person name="Richards S."/>
            <person name="Worley K."/>
            <person name="Muzny D."/>
            <person name="Gibbs R."/>
        </authorList>
    </citation>
    <scope>NUCLEOTIDE SEQUENCE</scope>
    <source>
        <strain evidence="2">Sampled in the wild</strain>
    </source>
</reference>
<keyword evidence="3" id="KW-1185">Reference proteome</keyword>